<comment type="caution">
    <text evidence="1">The sequence shown here is derived from an EMBL/GenBank/DDBJ whole genome shotgun (WGS) entry which is preliminary data.</text>
</comment>
<sequence length="81" mass="9491">NLVFYMDGFLVRTPKERGRIDRMGASWVQIDLDKEKILDLGYVGPYKQVLVKTKKPKPNVKYTQVNKTKGDSTFFNQRQRP</sequence>
<proteinExistence type="predicted"/>
<accession>A0ABN7UVN9</accession>
<keyword evidence="2" id="KW-1185">Reference proteome</keyword>
<dbReference type="Proteomes" id="UP000789901">
    <property type="component" value="Unassembled WGS sequence"/>
</dbReference>
<dbReference type="EMBL" id="CAJVQB010006155">
    <property type="protein sequence ID" value="CAG8678318.1"/>
    <property type="molecule type" value="Genomic_DNA"/>
</dbReference>
<evidence type="ECO:0000313" key="1">
    <source>
        <dbReference type="EMBL" id="CAG8678318.1"/>
    </source>
</evidence>
<evidence type="ECO:0000313" key="2">
    <source>
        <dbReference type="Proteomes" id="UP000789901"/>
    </source>
</evidence>
<name>A0ABN7UVN9_GIGMA</name>
<feature type="non-terminal residue" evidence="1">
    <location>
        <position position="1"/>
    </location>
</feature>
<gene>
    <name evidence="1" type="ORF">GMARGA_LOCUS10812</name>
</gene>
<reference evidence="1 2" key="1">
    <citation type="submission" date="2021-06" db="EMBL/GenBank/DDBJ databases">
        <authorList>
            <person name="Kallberg Y."/>
            <person name="Tangrot J."/>
            <person name="Rosling A."/>
        </authorList>
    </citation>
    <scope>NUCLEOTIDE SEQUENCE [LARGE SCALE GENOMIC DNA]</scope>
    <source>
        <strain evidence="1 2">120-4 pot B 10/14</strain>
    </source>
</reference>
<protein>
    <submittedName>
        <fullName evidence="1">36705_t:CDS:1</fullName>
    </submittedName>
</protein>
<organism evidence="1 2">
    <name type="scientific">Gigaspora margarita</name>
    <dbReference type="NCBI Taxonomy" id="4874"/>
    <lineage>
        <taxon>Eukaryota</taxon>
        <taxon>Fungi</taxon>
        <taxon>Fungi incertae sedis</taxon>
        <taxon>Mucoromycota</taxon>
        <taxon>Glomeromycotina</taxon>
        <taxon>Glomeromycetes</taxon>
        <taxon>Diversisporales</taxon>
        <taxon>Gigasporaceae</taxon>
        <taxon>Gigaspora</taxon>
    </lineage>
</organism>